<dbReference type="AlphaFoldDB" id="A0A550CAM3"/>
<gene>
    <name evidence="4" type="ORF">BD626DRAFT_570557</name>
</gene>
<dbReference type="SUPFAM" id="SSF47769">
    <property type="entry name" value="SAM/Pointed domain"/>
    <property type="match status" value="1"/>
</dbReference>
<evidence type="ECO:0000256" key="2">
    <source>
        <dbReference type="SAM" id="MobiDB-lite"/>
    </source>
</evidence>
<evidence type="ECO:0000313" key="5">
    <source>
        <dbReference type="Proteomes" id="UP000320762"/>
    </source>
</evidence>
<keyword evidence="3" id="KW-0472">Membrane</keyword>
<feature type="compositionally biased region" description="Polar residues" evidence="2">
    <location>
        <begin position="118"/>
        <end position="129"/>
    </location>
</feature>
<name>A0A550CAM3_9AGAR</name>
<keyword evidence="3" id="KW-1133">Transmembrane helix</keyword>
<feature type="region of interest" description="Disordered" evidence="2">
    <location>
        <begin position="443"/>
        <end position="464"/>
    </location>
</feature>
<keyword evidence="5" id="KW-1185">Reference proteome</keyword>
<evidence type="ECO:0008006" key="6">
    <source>
        <dbReference type="Google" id="ProtNLM"/>
    </source>
</evidence>
<feature type="coiled-coil region" evidence="1">
    <location>
        <begin position="518"/>
        <end position="552"/>
    </location>
</feature>
<dbReference type="InterPro" id="IPR013761">
    <property type="entry name" value="SAM/pointed_sf"/>
</dbReference>
<feature type="transmembrane region" description="Helical" evidence="3">
    <location>
        <begin position="624"/>
        <end position="644"/>
    </location>
</feature>
<feature type="compositionally biased region" description="Low complexity" evidence="2">
    <location>
        <begin position="268"/>
        <end position="286"/>
    </location>
</feature>
<feature type="compositionally biased region" description="Basic and acidic residues" evidence="2">
    <location>
        <begin position="308"/>
        <end position="322"/>
    </location>
</feature>
<evidence type="ECO:0000256" key="1">
    <source>
        <dbReference type="SAM" id="Coils"/>
    </source>
</evidence>
<dbReference type="EMBL" id="VDMD01000015">
    <property type="protein sequence ID" value="TRM61853.1"/>
    <property type="molecule type" value="Genomic_DNA"/>
</dbReference>
<proteinExistence type="predicted"/>
<comment type="caution">
    <text evidence="4">The sequence shown here is derived from an EMBL/GenBank/DDBJ whole genome shotgun (WGS) entry which is preliminary data.</text>
</comment>
<protein>
    <recommendedName>
        <fullName evidence="6">SAM domain-containing protein</fullName>
    </recommendedName>
</protein>
<feature type="region of interest" description="Disordered" evidence="2">
    <location>
        <begin position="1"/>
        <end position="141"/>
    </location>
</feature>
<sequence>MTAKTTSAGSEYTFPRSASPAKEDLRANAHPYAIKTTSTGILSRSNSSPQHPPSHYKSTHHYVPNAPKKTERPARIHGHRYSRSLTSDSPRPLPAPPVSDSEDNGSPMKGMQRAETVPAQNMAPQSPMTPSEILPDDLPPNPKLWTPSQLATYLTTALRVKSGEALQLPKPVAKDIAQFVRESKITGRVFVRMTETDLEGYGISKPWCAALLAASRNLRHNVLKGRIWGFGNSSASGESEGDDEDTPNKRRRSQSTSSPTHHRNPFDSELYSSASSSSSLDLSTNSAMRGHYRNGRVKGMVASFERSSSMDEDFRPRRERSDSTTSSVESLPEEPSDYLSLTQRPLPTPPNTAKLSSPANGRALPVPPCMAPSIASDTEGYETAASMMHPDEDEPTIEELLAASGEMSAPHFGGYAWENAHETLVTMKRVPVPSYEMPTFAEPMPTVKGADGKGSGSRTGSDERVALDDIFTASPCRMSPSRPLPPPPTEPPILDLPATSDKAVATMQVLPDADAREYTQLKANIGRTRNLIEQFKRRLEEVEGKIAAMEERERQNALASQPDTEAREEATVAPTPKGHWLPVLAGWALQKVGLANVLAPPRQDKRKDRSTLYRLEDPTTLRALPPYIFFVGLGVCAVVLRVLLRRVGGKSLLVR</sequence>
<feature type="region of interest" description="Disordered" evidence="2">
    <location>
        <begin position="233"/>
        <end position="366"/>
    </location>
</feature>
<dbReference type="Proteomes" id="UP000320762">
    <property type="component" value="Unassembled WGS sequence"/>
</dbReference>
<reference evidence="4 5" key="1">
    <citation type="journal article" date="2019" name="New Phytol.">
        <title>Comparative genomics reveals unique wood-decay strategies and fruiting body development in the Schizophyllaceae.</title>
        <authorList>
            <person name="Almasi E."/>
            <person name="Sahu N."/>
            <person name="Krizsan K."/>
            <person name="Balint B."/>
            <person name="Kovacs G.M."/>
            <person name="Kiss B."/>
            <person name="Cseklye J."/>
            <person name="Drula E."/>
            <person name="Henrissat B."/>
            <person name="Nagy I."/>
            <person name="Chovatia M."/>
            <person name="Adam C."/>
            <person name="LaButti K."/>
            <person name="Lipzen A."/>
            <person name="Riley R."/>
            <person name="Grigoriev I.V."/>
            <person name="Nagy L.G."/>
        </authorList>
    </citation>
    <scope>NUCLEOTIDE SEQUENCE [LARGE SCALE GENOMIC DNA]</scope>
    <source>
        <strain evidence="4 5">NL-1724</strain>
    </source>
</reference>
<keyword evidence="3" id="KW-0812">Transmembrane</keyword>
<evidence type="ECO:0000313" key="4">
    <source>
        <dbReference type="EMBL" id="TRM61853.1"/>
    </source>
</evidence>
<feature type="region of interest" description="Disordered" evidence="2">
    <location>
        <begin position="552"/>
        <end position="573"/>
    </location>
</feature>
<feature type="compositionally biased region" description="Polar residues" evidence="2">
    <location>
        <begin position="35"/>
        <end position="49"/>
    </location>
</feature>
<feature type="compositionally biased region" description="Polar residues" evidence="2">
    <location>
        <begin position="339"/>
        <end position="359"/>
    </location>
</feature>
<feature type="compositionally biased region" description="Polar residues" evidence="2">
    <location>
        <begin position="1"/>
        <end position="10"/>
    </location>
</feature>
<accession>A0A550CAM3</accession>
<organism evidence="4 5">
    <name type="scientific">Schizophyllum amplum</name>
    <dbReference type="NCBI Taxonomy" id="97359"/>
    <lineage>
        <taxon>Eukaryota</taxon>
        <taxon>Fungi</taxon>
        <taxon>Dikarya</taxon>
        <taxon>Basidiomycota</taxon>
        <taxon>Agaricomycotina</taxon>
        <taxon>Agaricomycetes</taxon>
        <taxon>Agaricomycetidae</taxon>
        <taxon>Agaricales</taxon>
        <taxon>Schizophyllaceae</taxon>
        <taxon>Schizophyllum</taxon>
    </lineage>
</organism>
<evidence type="ECO:0000256" key="3">
    <source>
        <dbReference type="SAM" id="Phobius"/>
    </source>
</evidence>
<keyword evidence="1" id="KW-0175">Coiled coil</keyword>
<dbReference type="OrthoDB" id="2425321at2759"/>